<proteinExistence type="predicted"/>
<evidence type="ECO:0000313" key="3">
    <source>
        <dbReference type="Proteomes" id="UP000178155"/>
    </source>
</evidence>
<keyword evidence="1" id="KW-0812">Transmembrane</keyword>
<dbReference type="Proteomes" id="UP000178155">
    <property type="component" value="Unassembled WGS sequence"/>
</dbReference>
<feature type="transmembrane region" description="Helical" evidence="1">
    <location>
        <begin position="146"/>
        <end position="166"/>
    </location>
</feature>
<keyword evidence="1" id="KW-0472">Membrane</keyword>
<gene>
    <name evidence="2" type="ORF">A3I39_01990</name>
</gene>
<reference evidence="2 3" key="1">
    <citation type="journal article" date="2016" name="Nat. Commun.">
        <title>Thousands of microbial genomes shed light on interconnected biogeochemical processes in an aquifer system.</title>
        <authorList>
            <person name="Anantharaman K."/>
            <person name="Brown C.T."/>
            <person name="Hug L.A."/>
            <person name="Sharon I."/>
            <person name="Castelle C.J."/>
            <person name="Probst A.J."/>
            <person name="Thomas B.C."/>
            <person name="Singh A."/>
            <person name="Wilkins M.J."/>
            <person name="Karaoz U."/>
            <person name="Brodie E.L."/>
            <person name="Williams K.H."/>
            <person name="Hubbard S.S."/>
            <person name="Banfield J.F."/>
        </authorList>
    </citation>
    <scope>NUCLEOTIDE SEQUENCE [LARGE SCALE GENOMIC DNA]</scope>
</reference>
<feature type="transmembrane region" description="Helical" evidence="1">
    <location>
        <begin position="74"/>
        <end position="92"/>
    </location>
</feature>
<sequence length="182" mass="20021">MKIILIAALVFVVAVITEGIILPSLFHIYGGFLVFAYLTTLFLVYGNSPTILILALVAAFFLEFWHGWYLGSAILAVLATASIWQLISQFFSIEPFIKHSRINLLSLGALIGVGYLLVASMSIVFMSIEKYIYRANVTWNTLHLTVASPAIWLVTGAGLVVCLLALRLPGYKSMPATGKFYI</sequence>
<comment type="caution">
    <text evidence="2">The sequence shown here is derived from an EMBL/GenBank/DDBJ whole genome shotgun (WGS) entry which is preliminary data.</text>
</comment>
<dbReference type="EMBL" id="MGKW01000016">
    <property type="protein sequence ID" value="OGN34232.1"/>
    <property type="molecule type" value="Genomic_DNA"/>
</dbReference>
<keyword evidence="1" id="KW-1133">Transmembrane helix</keyword>
<name>A0A1F8H9G5_9BACT</name>
<evidence type="ECO:0000313" key="2">
    <source>
        <dbReference type="EMBL" id="OGN34232.1"/>
    </source>
</evidence>
<organism evidence="2 3">
    <name type="scientific">Candidatus Yanofskybacteria bacterium RIFCSPLOWO2_02_FULL_47_9b</name>
    <dbReference type="NCBI Taxonomy" id="1802708"/>
    <lineage>
        <taxon>Bacteria</taxon>
        <taxon>Candidatus Yanofskyibacteriota</taxon>
    </lineage>
</organism>
<dbReference type="AlphaFoldDB" id="A0A1F8H9G5"/>
<protein>
    <submittedName>
        <fullName evidence="2">Uncharacterized protein</fullName>
    </submittedName>
</protein>
<accession>A0A1F8H9G5</accession>
<feature type="transmembrane region" description="Helical" evidence="1">
    <location>
        <begin position="27"/>
        <end position="44"/>
    </location>
</feature>
<evidence type="ECO:0000256" key="1">
    <source>
        <dbReference type="SAM" id="Phobius"/>
    </source>
</evidence>
<feature type="transmembrane region" description="Helical" evidence="1">
    <location>
        <begin position="104"/>
        <end position="126"/>
    </location>
</feature>